<sequence>MGMEAFQPTPVNGSREIERGVGYRKYSEELSGYPTIQSAMEGGFSKRGNFLPWEWQVSDRLILVGYALSIGYFPEGLQGGYALLRWSPTGTEIGPALGLPGLKNSSGLNLIGNERGRAALSTMPVLILVPLLASPYPTGHHISSSTHSDTVRSYGHALVRRAKRAFGLYL</sequence>
<accession>A0A2K3NWR4</accession>
<organism evidence="1 2">
    <name type="scientific">Trifolium pratense</name>
    <name type="common">Red clover</name>
    <dbReference type="NCBI Taxonomy" id="57577"/>
    <lineage>
        <taxon>Eukaryota</taxon>
        <taxon>Viridiplantae</taxon>
        <taxon>Streptophyta</taxon>
        <taxon>Embryophyta</taxon>
        <taxon>Tracheophyta</taxon>
        <taxon>Spermatophyta</taxon>
        <taxon>Magnoliopsida</taxon>
        <taxon>eudicotyledons</taxon>
        <taxon>Gunneridae</taxon>
        <taxon>Pentapetalae</taxon>
        <taxon>rosids</taxon>
        <taxon>fabids</taxon>
        <taxon>Fabales</taxon>
        <taxon>Fabaceae</taxon>
        <taxon>Papilionoideae</taxon>
        <taxon>50 kb inversion clade</taxon>
        <taxon>NPAAA clade</taxon>
        <taxon>Hologalegina</taxon>
        <taxon>IRL clade</taxon>
        <taxon>Trifolieae</taxon>
        <taxon>Trifolium</taxon>
    </lineage>
</organism>
<reference evidence="1 2" key="2">
    <citation type="journal article" date="2017" name="Front. Plant Sci.">
        <title>Gene Classification and Mining of Molecular Markers Useful in Red Clover (Trifolium pratense) Breeding.</title>
        <authorList>
            <person name="Istvanek J."/>
            <person name="Dluhosova J."/>
            <person name="Dluhos P."/>
            <person name="Patkova L."/>
            <person name="Nedelnik J."/>
            <person name="Repkova J."/>
        </authorList>
    </citation>
    <scope>NUCLEOTIDE SEQUENCE [LARGE SCALE GENOMIC DNA]</scope>
    <source>
        <strain evidence="2">cv. Tatra</strain>
        <tissue evidence="1">Young leaves</tissue>
    </source>
</reference>
<reference evidence="1 2" key="1">
    <citation type="journal article" date="2014" name="Am. J. Bot.">
        <title>Genome assembly and annotation for red clover (Trifolium pratense; Fabaceae).</title>
        <authorList>
            <person name="Istvanek J."/>
            <person name="Jaros M."/>
            <person name="Krenek A."/>
            <person name="Repkova J."/>
        </authorList>
    </citation>
    <scope>NUCLEOTIDE SEQUENCE [LARGE SCALE GENOMIC DNA]</scope>
    <source>
        <strain evidence="2">cv. Tatra</strain>
        <tissue evidence="1">Young leaves</tissue>
    </source>
</reference>
<proteinExistence type="predicted"/>
<dbReference type="Proteomes" id="UP000236291">
    <property type="component" value="Unassembled WGS sequence"/>
</dbReference>
<protein>
    <submittedName>
        <fullName evidence="1">Uncharacterized protein</fullName>
    </submittedName>
</protein>
<dbReference type="EMBL" id="ASHM01001908">
    <property type="protein sequence ID" value="PNY07478.1"/>
    <property type="molecule type" value="Genomic_DNA"/>
</dbReference>
<evidence type="ECO:0000313" key="2">
    <source>
        <dbReference type="Proteomes" id="UP000236291"/>
    </source>
</evidence>
<dbReference type="AlphaFoldDB" id="A0A2K3NWR4"/>
<gene>
    <name evidence="1" type="ORF">L195_g003975</name>
</gene>
<comment type="caution">
    <text evidence="1">The sequence shown here is derived from an EMBL/GenBank/DDBJ whole genome shotgun (WGS) entry which is preliminary data.</text>
</comment>
<evidence type="ECO:0000313" key="1">
    <source>
        <dbReference type="EMBL" id="PNY07478.1"/>
    </source>
</evidence>
<name>A0A2K3NWR4_TRIPR</name>